<dbReference type="RefSeq" id="WP_201949747.1">
    <property type="nucleotide sequence ID" value="NZ_JAERRJ010000008.1"/>
</dbReference>
<keyword evidence="1" id="KW-1133">Transmembrane helix</keyword>
<organism evidence="3 4">
    <name type="scientific">Nocardia acididurans</name>
    <dbReference type="NCBI Taxonomy" id="2802282"/>
    <lineage>
        <taxon>Bacteria</taxon>
        <taxon>Bacillati</taxon>
        <taxon>Actinomycetota</taxon>
        <taxon>Actinomycetes</taxon>
        <taxon>Mycobacteriales</taxon>
        <taxon>Nocardiaceae</taxon>
        <taxon>Nocardia</taxon>
    </lineage>
</organism>
<dbReference type="Proteomes" id="UP000602198">
    <property type="component" value="Unassembled WGS sequence"/>
</dbReference>
<sequence length="291" mass="30958">MKSMLGPVRVLTVIALLAGCAALAFGAFAMFSDPSDAPTCEGKVMQHGDACFSRSGSFTYESKLAERREDHENAGSTLALGGVLVVAGGGGQLLLRRRDRLIRRAGAGAIRRVRPDDSRPSAARALAEAGAELRIRMRPTVGMVMLLVLPTAAVVLVVQGLRSGDGGLLVVAGYGAPFAIASAVFAVRALRHRVGGTTILVADRQGMRAQGWQHHIGWATIREVAVGLGETDRGRLTLYVTHESRTDPYLIPLPAGLNHGWTDLFDYLAVTAPHIVLLDRRDHDSARPGTA</sequence>
<comment type="caution">
    <text evidence="3">The sequence shown here is derived from an EMBL/GenBank/DDBJ whole genome shotgun (WGS) entry which is preliminary data.</text>
</comment>
<feature type="signal peptide" evidence="2">
    <location>
        <begin position="1"/>
        <end position="29"/>
    </location>
</feature>
<feature type="transmembrane region" description="Helical" evidence="1">
    <location>
        <begin position="141"/>
        <end position="161"/>
    </location>
</feature>
<dbReference type="PROSITE" id="PS51257">
    <property type="entry name" value="PROKAR_LIPOPROTEIN"/>
    <property type="match status" value="1"/>
</dbReference>
<gene>
    <name evidence="3" type="ORF">JK358_22200</name>
</gene>
<protein>
    <submittedName>
        <fullName evidence="3">Uncharacterized protein</fullName>
    </submittedName>
</protein>
<reference evidence="3 4" key="1">
    <citation type="submission" date="2021-01" db="EMBL/GenBank/DDBJ databases">
        <title>WGS of actinomycetes isolated from Thailand.</title>
        <authorList>
            <person name="Thawai C."/>
        </authorList>
    </citation>
    <scope>NUCLEOTIDE SEQUENCE [LARGE SCALE GENOMIC DNA]</scope>
    <source>
        <strain evidence="3 4">LPG 2</strain>
    </source>
</reference>
<accession>A0ABS1M970</accession>
<keyword evidence="4" id="KW-1185">Reference proteome</keyword>
<feature type="transmembrane region" description="Helical" evidence="1">
    <location>
        <begin position="74"/>
        <end position="95"/>
    </location>
</feature>
<evidence type="ECO:0000256" key="2">
    <source>
        <dbReference type="SAM" id="SignalP"/>
    </source>
</evidence>
<evidence type="ECO:0000313" key="3">
    <source>
        <dbReference type="EMBL" id="MBL1077114.1"/>
    </source>
</evidence>
<feature type="transmembrane region" description="Helical" evidence="1">
    <location>
        <begin position="167"/>
        <end position="187"/>
    </location>
</feature>
<proteinExistence type="predicted"/>
<feature type="chain" id="PRO_5047407288" evidence="2">
    <location>
        <begin position="30"/>
        <end position="291"/>
    </location>
</feature>
<dbReference type="EMBL" id="JAERRJ010000008">
    <property type="protein sequence ID" value="MBL1077114.1"/>
    <property type="molecule type" value="Genomic_DNA"/>
</dbReference>
<keyword evidence="1" id="KW-0812">Transmembrane</keyword>
<keyword evidence="2" id="KW-0732">Signal</keyword>
<name>A0ABS1M970_9NOCA</name>
<keyword evidence="1" id="KW-0472">Membrane</keyword>
<evidence type="ECO:0000256" key="1">
    <source>
        <dbReference type="SAM" id="Phobius"/>
    </source>
</evidence>
<evidence type="ECO:0000313" key="4">
    <source>
        <dbReference type="Proteomes" id="UP000602198"/>
    </source>
</evidence>